<evidence type="ECO:0000313" key="1">
    <source>
        <dbReference type="Proteomes" id="UP000046393"/>
    </source>
</evidence>
<dbReference type="AlphaFoldDB" id="A0A0N5AZB3"/>
<name>A0A0N5AZB3_9BILA</name>
<dbReference type="Proteomes" id="UP000046393">
    <property type="component" value="Unplaced"/>
</dbReference>
<reference evidence="2" key="1">
    <citation type="submission" date="2017-02" db="UniProtKB">
        <authorList>
            <consortium name="WormBaseParasite"/>
        </authorList>
    </citation>
    <scope>IDENTIFICATION</scope>
</reference>
<organism evidence="1 2">
    <name type="scientific">Syphacia muris</name>
    <dbReference type="NCBI Taxonomy" id="451379"/>
    <lineage>
        <taxon>Eukaryota</taxon>
        <taxon>Metazoa</taxon>
        <taxon>Ecdysozoa</taxon>
        <taxon>Nematoda</taxon>
        <taxon>Chromadorea</taxon>
        <taxon>Rhabditida</taxon>
        <taxon>Spirurina</taxon>
        <taxon>Oxyuridomorpha</taxon>
        <taxon>Oxyuroidea</taxon>
        <taxon>Oxyuridae</taxon>
        <taxon>Syphacia</taxon>
    </lineage>
</organism>
<accession>A0A0N5AZB3</accession>
<sequence>MELLSLETACIRHVALWPMEDLYFIKQLPKTLQKRIRRLYEDVELFVRLHSGILNIQRYWIVVNDRCEIDWPRTYRKCIDAATTEDAFRFAAANALEQECGWIWLEMNEESRKNLQKSSNAVIRSAAWHAAGYHYLIYYEYVCCTATRNGWANALKLWLSRVPNDEYLRMCTKLSLIAVCHQHYHLLEILPEGDNFPFTFVFPHGHINPDFVCKLANAPARWRRYTLKIARKLLEWASHKDIDRIRMQFYSTSKTAVYGRFIDALLASNKKTVE</sequence>
<proteinExistence type="predicted"/>
<evidence type="ECO:0000313" key="2">
    <source>
        <dbReference type="WBParaSite" id="SMUV_0001033601-mRNA-1"/>
    </source>
</evidence>
<keyword evidence="1" id="KW-1185">Reference proteome</keyword>
<dbReference type="WBParaSite" id="SMUV_0001033601-mRNA-1">
    <property type="protein sequence ID" value="SMUV_0001033601-mRNA-1"/>
    <property type="gene ID" value="SMUV_0001033601"/>
</dbReference>
<protein>
    <submittedName>
        <fullName evidence="2">ORF4</fullName>
    </submittedName>
</protein>